<accession>A0ABP6EYZ3</accession>
<reference evidence="2" key="1">
    <citation type="journal article" date="2019" name="Int. J. Syst. Evol. Microbiol.">
        <title>The Global Catalogue of Microorganisms (GCM) 10K type strain sequencing project: providing services to taxonomists for standard genome sequencing and annotation.</title>
        <authorList>
            <consortium name="The Broad Institute Genomics Platform"/>
            <consortium name="The Broad Institute Genome Sequencing Center for Infectious Disease"/>
            <person name="Wu L."/>
            <person name="Ma J."/>
        </authorList>
    </citation>
    <scope>NUCLEOTIDE SEQUENCE [LARGE SCALE GENOMIC DNA]</scope>
    <source>
        <strain evidence="2">JCM 16374</strain>
    </source>
</reference>
<organism evidence="1 2">
    <name type="scientific">Streptomyces lunalinharesii</name>
    <dbReference type="NCBI Taxonomy" id="333384"/>
    <lineage>
        <taxon>Bacteria</taxon>
        <taxon>Bacillati</taxon>
        <taxon>Actinomycetota</taxon>
        <taxon>Actinomycetes</taxon>
        <taxon>Kitasatosporales</taxon>
        <taxon>Streptomycetaceae</taxon>
        <taxon>Streptomyces</taxon>
    </lineage>
</organism>
<proteinExistence type="predicted"/>
<dbReference type="RefSeq" id="WP_344581714.1">
    <property type="nucleotide sequence ID" value="NZ_BAAARK010000024.1"/>
</dbReference>
<gene>
    <name evidence="1" type="ORF">GCM10009864_59460</name>
</gene>
<protein>
    <recommendedName>
        <fullName evidence="3">Serine peptidase</fullName>
    </recommendedName>
</protein>
<evidence type="ECO:0000313" key="1">
    <source>
        <dbReference type="EMBL" id="GAA2679389.1"/>
    </source>
</evidence>
<dbReference type="EMBL" id="BAAARK010000024">
    <property type="protein sequence ID" value="GAA2679389.1"/>
    <property type="molecule type" value="Genomic_DNA"/>
</dbReference>
<dbReference type="InterPro" id="IPR029058">
    <property type="entry name" value="AB_hydrolase_fold"/>
</dbReference>
<name>A0ABP6EYZ3_9ACTN</name>
<dbReference type="Proteomes" id="UP001500994">
    <property type="component" value="Unassembled WGS sequence"/>
</dbReference>
<evidence type="ECO:0008006" key="3">
    <source>
        <dbReference type="Google" id="ProtNLM"/>
    </source>
</evidence>
<dbReference type="SUPFAM" id="SSF53474">
    <property type="entry name" value="alpha/beta-Hydrolases"/>
    <property type="match status" value="1"/>
</dbReference>
<keyword evidence="2" id="KW-1185">Reference proteome</keyword>
<dbReference type="Gene3D" id="3.40.50.1820">
    <property type="entry name" value="alpha/beta hydrolase"/>
    <property type="match status" value="1"/>
</dbReference>
<evidence type="ECO:0000313" key="2">
    <source>
        <dbReference type="Proteomes" id="UP001500994"/>
    </source>
</evidence>
<sequence>MGSIVVVHGVRNWKRQVSPSVAAQSLADSWQLQLTAGYENAGLRHVEVPQITAAYYGHLINDTEAQGIDESAESLSAAEQSAVLAWLGATSLPTEPAESQSWGGLPLRQTIDLVARRRGIAAKTVSRIAVAFIPEVYRYLASPTRRAAAQQAVADSIEASGTSVLVAHSLGSIVAYETLHARPDLPIRVLITLGSPLGLPEAVFDILNPAPVGGYGARPPKIAHWTNIADSGDLVALPRRLGDRFPVDVHEEAHMAAVDFHTLSTYLSCGLTAAAIAPHCT</sequence>
<comment type="caution">
    <text evidence="1">The sequence shown here is derived from an EMBL/GenBank/DDBJ whole genome shotgun (WGS) entry which is preliminary data.</text>
</comment>